<dbReference type="GO" id="GO:0097363">
    <property type="term" value="F:protein O-acetylglucosaminyltransferase activity"/>
    <property type="evidence" value="ECO:0007669"/>
    <property type="project" value="TreeGrafter"/>
</dbReference>
<dbReference type="Pfam" id="PF14559">
    <property type="entry name" value="TPR_19"/>
    <property type="match status" value="1"/>
</dbReference>
<evidence type="ECO:0000313" key="2">
    <source>
        <dbReference type="EMBL" id="KFA93215.1"/>
    </source>
</evidence>
<comment type="caution">
    <text evidence="2">The sequence shown here is derived from an EMBL/GenBank/DDBJ whole genome shotgun (WGS) entry which is preliminary data.</text>
</comment>
<dbReference type="PROSITE" id="PS50005">
    <property type="entry name" value="TPR"/>
    <property type="match status" value="2"/>
</dbReference>
<gene>
    <name evidence="2" type="ORF">Q664_10490</name>
</gene>
<dbReference type="PROSITE" id="PS51257">
    <property type="entry name" value="PROKAR_LIPOPROTEIN"/>
    <property type="match status" value="1"/>
</dbReference>
<dbReference type="InterPro" id="IPR019734">
    <property type="entry name" value="TPR_rpt"/>
</dbReference>
<dbReference type="EMBL" id="JPMI01000062">
    <property type="protein sequence ID" value="KFA93215.1"/>
    <property type="molecule type" value="Genomic_DNA"/>
</dbReference>
<reference evidence="2 3" key="1">
    <citation type="submission" date="2014-07" db="EMBL/GenBank/DDBJ databases">
        <title>Draft Genome Sequence of Gephyronic Acid Producer, Cystobacter violaceus Strain Cb vi76.</title>
        <authorList>
            <person name="Stevens D.C."/>
            <person name="Young J."/>
            <person name="Carmichael R."/>
            <person name="Tan J."/>
            <person name="Taylor R.E."/>
        </authorList>
    </citation>
    <scope>NUCLEOTIDE SEQUENCE [LARGE SCALE GENOMIC DNA]</scope>
    <source>
        <strain evidence="2 3">Cb vi76</strain>
    </source>
</reference>
<dbReference type="GO" id="GO:0006493">
    <property type="term" value="P:protein O-linked glycosylation"/>
    <property type="evidence" value="ECO:0007669"/>
    <property type="project" value="InterPro"/>
</dbReference>
<feature type="repeat" description="TPR" evidence="1">
    <location>
        <begin position="99"/>
        <end position="132"/>
    </location>
</feature>
<name>A0A084SXN0_9BACT</name>
<dbReference type="PANTHER" id="PTHR44366:SF1">
    <property type="entry name" value="UDP-N-ACETYLGLUCOSAMINE--PEPTIDE N-ACETYLGLUCOSAMINYLTRANSFERASE 110 KDA SUBUNIT"/>
    <property type="match status" value="1"/>
</dbReference>
<evidence type="ECO:0000256" key="1">
    <source>
        <dbReference type="PROSITE-ProRule" id="PRU00339"/>
    </source>
</evidence>
<dbReference type="Pfam" id="PF13432">
    <property type="entry name" value="TPR_16"/>
    <property type="match status" value="1"/>
</dbReference>
<proteinExistence type="predicted"/>
<evidence type="ECO:0000313" key="3">
    <source>
        <dbReference type="Proteomes" id="UP000028547"/>
    </source>
</evidence>
<dbReference type="NCBIfam" id="NF033762">
    <property type="entry name" value="social_mot_Tgl"/>
    <property type="match status" value="1"/>
</dbReference>
<dbReference type="Gene3D" id="1.25.40.10">
    <property type="entry name" value="Tetratricopeptide repeat domain"/>
    <property type="match status" value="1"/>
</dbReference>
<dbReference type="RefSeq" id="WP_043392878.1">
    <property type="nucleotide sequence ID" value="NZ_JPMI01000062.1"/>
</dbReference>
<dbReference type="AlphaFoldDB" id="A0A084SXN0"/>
<feature type="repeat" description="TPR" evidence="1">
    <location>
        <begin position="30"/>
        <end position="63"/>
    </location>
</feature>
<dbReference type="Proteomes" id="UP000028547">
    <property type="component" value="Unassembled WGS sequence"/>
</dbReference>
<dbReference type="PANTHER" id="PTHR44366">
    <property type="entry name" value="UDP-N-ACETYLGLUCOSAMINE--PEPTIDE N-ACETYLGLUCOSAMINYLTRANSFERASE 110 KDA SUBUNIT"/>
    <property type="match status" value="1"/>
</dbReference>
<organism evidence="2 3">
    <name type="scientific">Archangium violaceum Cb vi76</name>
    <dbReference type="NCBI Taxonomy" id="1406225"/>
    <lineage>
        <taxon>Bacteria</taxon>
        <taxon>Pseudomonadati</taxon>
        <taxon>Myxococcota</taxon>
        <taxon>Myxococcia</taxon>
        <taxon>Myxococcales</taxon>
        <taxon>Cystobacterineae</taxon>
        <taxon>Archangiaceae</taxon>
        <taxon>Archangium</taxon>
    </lineage>
</organism>
<dbReference type="SMART" id="SM00028">
    <property type="entry name" value="TPR"/>
    <property type="match status" value="6"/>
</dbReference>
<dbReference type="SUPFAM" id="SSF81901">
    <property type="entry name" value="HCP-like"/>
    <property type="match status" value="1"/>
</dbReference>
<protein>
    <submittedName>
        <fullName evidence="2">Social gliding motility protein Tgl</fullName>
    </submittedName>
</protein>
<dbReference type="InterPro" id="IPR037919">
    <property type="entry name" value="OGT"/>
</dbReference>
<sequence>MHRRLSSAWLLALALVGCKHVPTEQERRGAELRYELGLQAQAAGNVQEAYKEMEKSLALDPEYPEAHNAMAILLHLAFNRPEEAIQHYKKALEYRPGFSEAKTNLANVYLSQARYDEAIKLYEQSLNDMLYPTPFIAQGNLGWALYKKGDTERALQNIKASVTTNPGFCMGYKNLGVIHEETGHVSDACRYFGRYREACPDVADAYLREGACQVKQGKMEEARQSFAACEAKAKSQVLKDDCHRLLEAL</sequence>
<dbReference type="InterPro" id="IPR011990">
    <property type="entry name" value="TPR-like_helical_dom_sf"/>
</dbReference>
<accession>A0A084SXN0</accession>
<keyword evidence="1" id="KW-0802">TPR repeat</keyword>